<evidence type="ECO:0000256" key="1">
    <source>
        <dbReference type="SAM" id="SignalP"/>
    </source>
</evidence>
<feature type="signal peptide" evidence="1">
    <location>
        <begin position="1"/>
        <end position="28"/>
    </location>
</feature>
<dbReference type="InterPro" id="IPR036514">
    <property type="entry name" value="SGNH_hydro_sf"/>
</dbReference>
<dbReference type="Proteomes" id="UP001139353">
    <property type="component" value="Unassembled WGS sequence"/>
</dbReference>
<dbReference type="Gene3D" id="3.40.50.1110">
    <property type="entry name" value="SGNH hydrolase"/>
    <property type="match status" value="1"/>
</dbReference>
<dbReference type="PROSITE" id="PS51257">
    <property type="entry name" value="PROKAR_LIPOPROTEIN"/>
    <property type="match status" value="1"/>
</dbReference>
<sequence>MLFNERLGRIAMRVVTGMAAAGALAVLASCGGGTYQQQAFVPARLLVFGDESSRLQGSQGLKYSINEVSNITGETDCTLNPIWTQTVANGYGLTFANCNPNGAFENNAIDNTTVNGTVADVVQKVAAFQGGDTFNGNDLVLIWVGMNDILNEYKANASPDETVLVQDMKDQGTQLANVVNSIANAGAKVVILTVPDMSYSPYAFAEAQRGDFDRAKLLSDMSTAFNVGMRSNILNDGSKIALVLVDDLVRNAVRSPGSFGLIANDNQTYGCLDSAPLPTCTNETLRNDPSTGQPAIQNFMWADATHLGSALQGQIGSQAYGRARSNPF</sequence>
<dbReference type="SUPFAM" id="SSF52266">
    <property type="entry name" value="SGNH hydrolase"/>
    <property type="match status" value="1"/>
</dbReference>
<dbReference type="RefSeq" id="WP_275681494.1">
    <property type="nucleotide sequence ID" value="NZ_JAJLJH010000001.1"/>
</dbReference>
<dbReference type="AlphaFoldDB" id="A0A9X1YGA3"/>
<reference evidence="2" key="1">
    <citation type="submission" date="2021-11" db="EMBL/GenBank/DDBJ databases">
        <title>BS-T2-15 a new species belonging to the Comamonadaceae family isolated from the soil of a French oak forest.</title>
        <authorList>
            <person name="Mieszkin S."/>
            <person name="Alain K."/>
        </authorList>
    </citation>
    <scope>NUCLEOTIDE SEQUENCE</scope>
    <source>
        <strain evidence="2">BS-T2-15</strain>
    </source>
</reference>
<keyword evidence="1" id="KW-0732">Signal</keyword>
<dbReference type="EMBL" id="JAJLJH010000001">
    <property type="protein sequence ID" value="MCK9685493.1"/>
    <property type="molecule type" value="Genomic_DNA"/>
</dbReference>
<keyword evidence="3" id="KW-1185">Reference proteome</keyword>
<gene>
    <name evidence="2" type="ORF">LPC04_07205</name>
</gene>
<dbReference type="Pfam" id="PF00657">
    <property type="entry name" value="Lipase_GDSL"/>
    <property type="match status" value="1"/>
</dbReference>
<proteinExistence type="predicted"/>
<protein>
    <submittedName>
        <fullName evidence="2">Esterase</fullName>
    </submittedName>
</protein>
<dbReference type="InterPro" id="IPR001087">
    <property type="entry name" value="GDSL"/>
</dbReference>
<organism evidence="2 3">
    <name type="scientific">Scleromatobacter humisilvae</name>
    <dbReference type="NCBI Taxonomy" id="2897159"/>
    <lineage>
        <taxon>Bacteria</taxon>
        <taxon>Pseudomonadati</taxon>
        <taxon>Pseudomonadota</taxon>
        <taxon>Betaproteobacteria</taxon>
        <taxon>Burkholderiales</taxon>
        <taxon>Sphaerotilaceae</taxon>
        <taxon>Scleromatobacter</taxon>
    </lineage>
</organism>
<dbReference type="GO" id="GO:0016788">
    <property type="term" value="F:hydrolase activity, acting on ester bonds"/>
    <property type="evidence" value="ECO:0007669"/>
    <property type="project" value="InterPro"/>
</dbReference>
<feature type="chain" id="PRO_5040949669" evidence="1">
    <location>
        <begin position="29"/>
        <end position="328"/>
    </location>
</feature>
<comment type="caution">
    <text evidence="2">The sequence shown here is derived from an EMBL/GenBank/DDBJ whole genome shotgun (WGS) entry which is preliminary data.</text>
</comment>
<name>A0A9X1YGA3_9BURK</name>
<evidence type="ECO:0000313" key="2">
    <source>
        <dbReference type="EMBL" id="MCK9685493.1"/>
    </source>
</evidence>
<accession>A0A9X1YGA3</accession>
<evidence type="ECO:0000313" key="3">
    <source>
        <dbReference type="Proteomes" id="UP001139353"/>
    </source>
</evidence>